<evidence type="ECO:0000313" key="2">
    <source>
        <dbReference type="EMBL" id="PPQ88504.1"/>
    </source>
</evidence>
<reference evidence="2 3" key="1">
    <citation type="journal article" date="2018" name="Evol. Lett.">
        <title>Horizontal gene cluster transfer increased hallucinogenic mushroom diversity.</title>
        <authorList>
            <person name="Reynolds H.T."/>
            <person name="Vijayakumar V."/>
            <person name="Gluck-Thaler E."/>
            <person name="Korotkin H.B."/>
            <person name="Matheny P.B."/>
            <person name="Slot J.C."/>
        </authorList>
    </citation>
    <scope>NUCLEOTIDE SEQUENCE [LARGE SCALE GENOMIC DNA]</scope>
    <source>
        <strain evidence="2 3">2631</strain>
    </source>
</reference>
<accession>A0A409XCR8</accession>
<evidence type="ECO:0000256" key="1">
    <source>
        <dbReference type="SAM" id="MobiDB-lite"/>
    </source>
</evidence>
<feature type="compositionally biased region" description="Polar residues" evidence="1">
    <location>
        <begin position="97"/>
        <end position="108"/>
    </location>
</feature>
<gene>
    <name evidence="2" type="ORF">CVT25_013174</name>
</gene>
<protein>
    <submittedName>
        <fullName evidence="2">Uncharacterized protein</fullName>
    </submittedName>
</protein>
<dbReference type="InParanoid" id="A0A409XCR8"/>
<feature type="region of interest" description="Disordered" evidence="1">
    <location>
        <begin position="91"/>
        <end position="149"/>
    </location>
</feature>
<proteinExistence type="predicted"/>
<feature type="region of interest" description="Disordered" evidence="1">
    <location>
        <begin position="1"/>
        <end position="72"/>
    </location>
</feature>
<sequence length="247" mass="26458">MSFLFKRNKHNSAKDEVGLGVRGPSAGNHTPKKLLKNTRRHSSSRSKAPAALGAAGESGSSSDGGNRLPGIADMILDPHQYTELLLQASAVRDEQKQQQQDPSYTSATDLKVPPPTPFRQNSIRETNQEHQRCQSQPRLQSQSADSQVPRALGNGNCDIADAIIGGVTYDAILVSTVNRRFSGAGFMTEDDDDDGTMGRTPPPETRVPPNSPAVSLRLRRSGGGGDNEFGSLVGVTLAIMENRVQAV</sequence>
<dbReference type="Proteomes" id="UP000283269">
    <property type="component" value="Unassembled WGS sequence"/>
</dbReference>
<feature type="compositionally biased region" description="Polar residues" evidence="1">
    <location>
        <begin position="133"/>
        <end position="146"/>
    </location>
</feature>
<feature type="compositionally biased region" description="Basic residues" evidence="1">
    <location>
        <begin position="1"/>
        <end position="11"/>
    </location>
</feature>
<evidence type="ECO:0000313" key="3">
    <source>
        <dbReference type="Proteomes" id="UP000283269"/>
    </source>
</evidence>
<name>A0A409XCR8_PSICY</name>
<organism evidence="2 3">
    <name type="scientific">Psilocybe cyanescens</name>
    <dbReference type="NCBI Taxonomy" id="93625"/>
    <lineage>
        <taxon>Eukaryota</taxon>
        <taxon>Fungi</taxon>
        <taxon>Dikarya</taxon>
        <taxon>Basidiomycota</taxon>
        <taxon>Agaricomycotina</taxon>
        <taxon>Agaricomycetes</taxon>
        <taxon>Agaricomycetidae</taxon>
        <taxon>Agaricales</taxon>
        <taxon>Agaricineae</taxon>
        <taxon>Strophariaceae</taxon>
        <taxon>Psilocybe</taxon>
    </lineage>
</organism>
<feature type="compositionally biased region" description="Pro residues" evidence="1">
    <location>
        <begin position="200"/>
        <end position="211"/>
    </location>
</feature>
<feature type="compositionally biased region" description="Basic residues" evidence="1">
    <location>
        <begin position="30"/>
        <end position="44"/>
    </location>
</feature>
<comment type="caution">
    <text evidence="2">The sequence shown here is derived from an EMBL/GenBank/DDBJ whole genome shotgun (WGS) entry which is preliminary data.</text>
</comment>
<dbReference type="EMBL" id="NHYD01002067">
    <property type="protein sequence ID" value="PPQ88504.1"/>
    <property type="molecule type" value="Genomic_DNA"/>
</dbReference>
<feature type="compositionally biased region" description="Low complexity" evidence="1">
    <location>
        <begin position="46"/>
        <end position="65"/>
    </location>
</feature>
<keyword evidence="3" id="KW-1185">Reference proteome</keyword>
<dbReference type="OrthoDB" id="3056136at2759"/>
<dbReference type="AlphaFoldDB" id="A0A409XCR8"/>
<feature type="region of interest" description="Disordered" evidence="1">
    <location>
        <begin position="185"/>
        <end position="213"/>
    </location>
</feature>